<dbReference type="AlphaFoldDB" id="A0A916YS84"/>
<comment type="caution">
    <text evidence="1">The sequence shown here is derived from an EMBL/GenBank/DDBJ whole genome shotgun (WGS) entry which is preliminary data.</text>
</comment>
<dbReference type="Proteomes" id="UP000612456">
    <property type="component" value="Unassembled WGS sequence"/>
</dbReference>
<protein>
    <submittedName>
        <fullName evidence="1">Uncharacterized protein</fullName>
    </submittedName>
</protein>
<dbReference type="EMBL" id="BMHP01000001">
    <property type="protein sequence ID" value="GGD59043.1"/>
    <property type="molecule type" value="Genomic_DNA"/>
</dbReference>
<dbReference type="InterPro" id="IPR036514">
    <property type="entry name" value="SGNH_hydro_sf"/>
</dbReference>
<sequence length="483" mass="53851">MSTDVLPFLAKYAINLRAAQFPVLTARRRGHETTDLEIIMLGDSHGWGQGSLGYDVVLPTPFTHMAVPYSNGFFARVRKHVVNKYDWYQDAVIPGPGNHEDPIMKVKGISDMLDVEVTSPVSAVGFYSPSRLDQARTNLGYLAGLNKFGSKLLTMAPDPANGNEAKFYVDMKAYASKLYIGVLSGTDGGMLEISLRDEDEDRHQSDYPLSRMEGFPKVTRIDHGVHRSVSCENGRITLQKSVVLDTFSPDGDEEVVYCIDYGQKVKGRIYFSFAGAGLLADSLIRVGESPISPIVSLRGIMFDGNNIRNFSMGGHTVGQWLGDGTESFNDPSYPHMDELLRFVPFTPSLAIIQAPIVNEYLRQTPIVTFTANLTELLSKMNLHHNHKGNRKMDVLLFTSLGDKAIIFEGAPSAPVSYEDYYEALRQFASLNDYGFVDFEKYFRDCVNAGLLDYELLFDDNIHPGPYPNEFIGKFLAEIIDLIM</sequence>
<reference evidence="1" key="2">
    <citation type="submission" date="2020-09" db="EMBL/GenBank/DDBJ databases">
        <authorList>
            <person name="Sun Q."/>
            <person name="Zhou Y."/>
        </authorList>
    </citation>
    <scope>NUCLEOTIDE SEQUENCE</scope>
    <source>
        <strain evidence="1">CGMCC 1.15178</strain>
    </source>
</reference>
<dbReference type="SUPFAM" id="SSF52266">
    <property type="entry name" value="SGNH hydrolase"/>
    <property type="match status" value="1"/>
</dbReference>
<reference evidence="1" key="1">
    <citation type="journal article" date="2014" name="Int. J. Syst. Evol. Microbiol.">
        <title>Complete genome sequence of Corynebacterium casei LMG S-19264T (=DSM 44701T), isolated from a smear-ripened cheese.</title>
        <authorList>
            <consortium name="US DOE Joint Genome Institute (JGI-PGF)"/>
            <person name="Walter F."/>
            <person name="Albersmeier A."/>
            <person name="Kalinowski J."/>
            <person name="Ruckert C."/>
        </authorList>
    </citation>
    <scope>NUCLEOTIDE SEQUENCE</scope>
    <source>
        <strain evidence="1">CGMCC 1.15178</strain>
    </source>
</reference>
<dbReference type="RefSeq" id="WP_188990758.1">
    <property type="nucleotide sequence ID" value="NZ_BMHP01000001.1"/>
</dbReference>
<name>A0A916YS84_9BACL</name>
<evidence type="ECO:0000313" key="1">
    <source>
        <dbReference type="EMBL" id="GGD59043.1"/>
    </source>
</evidence>
<gene>
    <name evidence="1" type="ORF">GCM10010911_16110</name>
</gene>
<keyword evidence="2" id="KW-1185">Reference proteome</keyword>
<organism evidence="1 2">
    <name type="scientific">Paenibacillus nasutitermitis</name>
    <dbReference type="NCBI Taxonomy" id="1652958"/>
    <lineage>
        <taxon>Bacteria</taxon>
        <taxon>Bacillati</taxon>
        <taxon>Bacillota</taxon>
        <taxon>Bacilli</taxon>
        <taxon>Bacillales</taxon>
        <taxon>Paenibacillaceae</taxon>
        <taxon>Paenibacillus</taxon>
    </lineage>
</organism>
<dbReference type="Gene3D" id="3.40.50.1110">
    <property type="entry name" value="SGNH hydrolase"/>
    <property type="match status" value="1"/>
</dbReference>
<evidence type="ECO:0000313" key="2">
    <source>
        <dbReference type="Proteomes" id="UP000612456"/>
    </source>
</evidence>
<accession>A0A916YS84</accession>
<proteinExistence type="predicted"/>